<accession>A0A9N9F2P3</accession>
<dbReference type="Pfam" id="PF00076">
    <property type="entry name" value="RRM_1"/>
    <property type="match status" value="1"/>
</dbReference>
<dbReference type="GO" id="GO:0005847">
    <property type="term" value="C:mRNA cleavage and polyadenylation specificity factor complex"/>
    <property type="evidence" value="ECO:0007669"/>
    <property type="project" value="TreeGrafter"/>
</dbReference>
<evidence type="ECO:0000259" key="5">
    <source>
        <dbReference type="PROSITE" id="PS50102"/>
    </source>
</evidence>
<feature type="region of interest" description="Disordered" evidence="4">
    <location>
        <begin position="216"/>
        <end position="276"/>
    </location>
</feature>
<dbReference type="AlphaFoldDB" id="A0A9N9F2P3"/>
<name>A0A9N9F2P3_9GLOM</name>
<evidence type="ECO:0000256" key="3">
    <source>
        <dbReference type="PROSITE-ProRule" id="PRU00176"/>
    </source>
</evidence>
<dbReference type="PANTHER" id="PTHR45735:SF2">
    <property type="entry name" value="CLEAVAGE STIMULATION FACTOR SUBUNIT 2"/>
    <property type="match status" value="1"/>
</dbReference>
<dbReference type="InterPro" id="IPR025742">
    <property type="entry name" value="CSTF2_hinge"/>
</dbReference>
<dbReference type="SUPFAM" id="SSF54928">
    <property type="entry name" value="RNA-binding domain, RBD"/>
    <property type="match status" value="1"/>
</dbReference>
<dbReference type="OrthoDB" id="272703at2759"/>
<comment type="subcellular location">
    <subcellularLocation>
        <location evidence="1">Nucleus</location>
    </subcellularLocation>
</comment>
<feature type="compositionally biased region" description="Pro residues" evidence="4">
    <location>
        <begin position="226"/>
        <end position="237"/>
    </location>
</feature>
<feature type="compositionally biased region" description="Low complexity" evidence="4">
    <location>
        <begin position="216"/>
        <end position="225"/>
    </location>
</feature>
<dbReference type="InterPro" id="IPR038192">
    <property type="entry name" value="CSTF_C_sf"/>
</dbReference>
<dbReference type="Gene3D" id="3.30.70.330">
    <property type="match status" value="1"/>
</dbReference>
<dbReference type="PROSITE" id="PS50102">
    <property type="entry name" value="RRM"/>
    <property type="match status" value="1"/>
</dbReference>
<feature type="domain" description="RRM" evidence="5">
    <location>
        <begin position="8"/>
        <end position="86"/>
    </location>
</feature>
<dbReference type="InterPro" id="IPR035979">
    <property type="entry name" value="RBD_domain_sf"/>
</dbReference>
<comment type="caution">
    <text evidence="6">The sequence shown here is derived from an EMBL/GenBank/DDBJ whole genome shotgun (WGS) entry which is preliminary data.</text>
</comment>
<dbReference type="GO" id="GO:0031124">
    <property type="term" value="P:mRNA 3'-end processing"/>
    <property type="evidence" value="ECO:0007669"/>
    <property type="project" value="InterPro"/>
</dbReference>
<dbReference type="Gene3D" id="1.25.40.630">
    <property type="match status" value="1"/>
</dbReference>
<dbReference type="EMBL" id="CAJVPJ010000276">
    <property type="protein sequence ID" value="CAG8505108.1"/>
    <property type="molecule type" value="Genomic_DNA"/>
</dbReference>
<keyword evidence="3" id="KW-0694">RNA-binding</keyword>
<dbReference type="Pfam" id="PF14304">
    <property type="entry name" value="CSTF_C"/>
    <property type="match status" value="1"/>
</dbReference>
<evidence type="ECO:0000313" key="7">
    <source>
        <dbReference type="Proteomes" id="UP000789572"/>
    </source>
</evidence>
<dbReference type="Gene3D" id="1.10.20.70">
    <property type="entry name" value="Transcription termination and cleavage factor, C-terminal domain"/>
    <property type="match status" value="1"/>
</dbReference>
<feature type="compositionally biased region" description="Polar residues" evidence="4">
    <location>
        <begin position="125"/>
        <end position="143"/>
    </location>
</feature>
<keyword evidence="7" id="KW-1185">Reference proteome</keyword>
<dbReference type="SMART" id="SM00360">
    <property type="entry name" value="RRM"/>
    <property type="match status" value="1"/>
</dbReference>
<feature type="region of interest" description="Disordered" evidence="4">
    <location>
        <begin position="85"/>
        <end position="143"/>
    </location>
</feature>
<sequence length="358" mass="38756">MAGPRGSHVVFVGNIPYELTEEQLTEIFKEVGPVVSFRLVFDRETGRPRGYGFCEYHDAETAASAVRNLNNVEVGGRPLRVDYADGDPAAASSSSTMAEKSGIEGRGGMQPAVQQSSSPQQPQQTPLMTQASLPQGSGPQQSAVDTISKNLATMSPNQLYDVLAQVKLLIQNNIDQARALLTQNPQLSYALFQSMLLLNVVEPAVLQRGLQSNIQAAPQPNQQPNQQPPSQQPPPPIVSNVPFPQTVPQPGNVPPAQSQPPAAMYPGIAQPAPPLMQQPMQSIQPQQMPQQMSQPVLQAMQQVMGAPGAAGGDIQIQEQRNLLLQVLRLTQQQIDSLPPEQRNNIMQLKQIMLSQTPP</sequence>
<protein>
    <submittedName>
        <fullName evidence="6">868_t:CDS:1</fullName>
    </submittedName>
</protein>
<keyword evidence="2" id="KW-0539">Nucleus</keyword>
<reference evidence="6" key="1">
    <citation type="submission" date="2021-06" db="EMBL/GenBank/DDBJ databases">
        <authorList>
            <person name="Kallberg Y."/>
            <person name="Tangrot J."/>
            <person name="Rosling A."/>
        </authorList>
    </citation>
    <scope>NUCLEOTIDE SEQUENCE</scope>
    <source>
        <strain evidence="6">IA702</strain>
    </source>
</reference>
<dbReference type="InterPro" id="IPR026896">
    <property type="entry name" value="CSTF_C"/>
</dbReference>
<dbReference type="Proteomes" id="UP000789572">
    <property type="component" value="Unassembled WGS sequence"/>
</dbReference>
<dbReference type="InterPro" id="IPR000504">
    <property type="entry name" value="RRM_dom"/>
</dbReference>
<dbReference type="InterPro" id="IPR012677">
    <property type="entry name" value="Nucleotide-bd_a/b_plait_sf"/>
</dbReference>
<gene>
    <name evidence="6" type="ORF">POCULU_LOCUS2777</name>
</gene>
<feature type="compositionally biased region" description="Low complexity" evidence="4">
    <location>
        <begin position="110"/>
        <end position="124"/>
    </location>
</feature>
<evidence type="ECO:0000256" key="2">
    <source>
        <dbReference type="ARBA" id="ARBA00023242"/>
    </source>
</evidence>
<dbReference type="GO" id="GO:0003729">
    <property type="term" value="F:mRNA binding"/>
    <property type="evidence" value="ECO:0007669"/>
    <property type="project" value="TreeGrafter"/>
</dbReference>
<evidence type="ECO:0000256" key="4">
    <source>
        <dbReference type="SAM" id="MobiDB-lite"/>
    </source>
</evidence>
<evidence type="ECO:0000313" key="6">
    <source>
        <dbReference type="EMBL" id="CAG8505108.1"/>
    </source>
</evidence>
<evidence type="ECO:0000256" key="1">
    <source>
        <dbReference type="ARBA" id="ARBA00004123"/>
    </source>
</evidence>
<proteinExistence type="predicted"/>
<organism evidence="6 7">
    <name type="scientific">Paraglomus occultum</name>
    <dbReference type="NCBI Taxonomy" id="144539"/>
    <lineage>
        <taxon>Eukaryota</taxon>
        <taxon>Fungi</taxon>
        <taxon>Fungi incertae sedis</taxon>
        <taxon>Mucoromycota</taxon>
        <taxon>Glomeromycotina</taxon>
        <taxon>Glomeromycetes</taxon>
        <taxon>Paraglomerales</taxon>
        <taxon>Paraglomeraceae</taxon>
        <taxon>Paraglomus</taxon>
    </lineage>
</organism>
<dbReference type="PANTHER" id="PTHR45735">
    <property type="entry name" value="CLEAVAGE STIMULATION FACTOR SUBUNIT 2"/>
    <property type="match status" value="1"/>
</dbReference>
<dbReference type="Pfam" id="PF14327">
    <property type="entry name" value="CSTF2_hinge"/>
    <property type="match status" value="1"/>
</dbReference>
<dbReference type="CDD" id="cd12398">
    <property type="entry name" value="RRM_CSTF2_RNA15_like"/>
    <property type="match status" value="1"/>
</dbReference>